<feature type="signal peptide" evidence="1">
    <location>
        <begin position="1"/>
        <end position="22"/>
    </location>
</feature>
<reference evidence="2" key="2">
    <citation type="submission" date="2015-06" db="UniProtKB">
        <authorList>
            <consortium name="EnsemblProtists"/>
        </authorList>
    </citation>
    <scope>IDENTIFICATION</scope>
    <source>
        <strain evidence="2">Emoy2</strain>
    </source>
</reference>
<dbReference type="Proteomes" id="UP000011713">
    <property type="component" value="Unassembled WGS sequence"/>
</dbReference>
<dbReference type="AlphaFoldDB" id="M4BL16"/>
<reference evidence="3" key="1">
    <citation type="journal article" date="2010" name="Science">
        <title>Signatures of adaptation to obligate biotrophy in the Hyaloperonospora arabidopsidis genome.</title>
        <authorList>
            <person name="Baxter L."/>
            <person name="Tripathy S."/>
            <person name="Ishaque N."/>
            <person name="Boot N."/>
            <person name="Cabral A."/>
            <person name="Kemen E."/>
            <person name="Thines M."/>
            <person name="Ah-Fong A."/>
            <person name="Anderson R."/>
            <person name="Badejoko W."/>
            <person name="Bittner-Eddy P."/>
            <person name="Boore J.L."/>
            <person name="Chibucos M.C."/>
            <person name="Coates M."/>
            <person name="Dehal P."/>
            <person name="Delehaunty K."/>
            <person name="Dong S."/>
            <person name="Downton P."/>
            <person name="Dumas B."/>
            <person name="Fabro G."/>
            <person name="Fronick C."/>
            <person name="Fuerstenberg S.I."/>
            <person name="Fulton L."/>
            <person name="Gaulin E."/>
            <person name="Govers F."/>
            <person name="Hughes L."/>
            <person name="Humphray S."/>
            <person name="Jiang R.H."/>
            <person name="Judelson H."/>
            <person name="Kamoun S."/>
            <person name="Kyung K."/>
            <person name="Meijer H."/>
            <person name="Minx P."/>
            <person name="Morris P."/>
            <person name="Nelson J."/>
            <person name="Phuntumart V."/>
            <person name="Qutob D."/>
            <person name="Rehmany A."/>
            <person name="Rougon-Cardoso A."/>
            <person name="Ryden P."/>
            <person name="Torto-Alalibo T."/>
            <person name="Studholme D."/>
            <person name="Wang Y."/>
            <person name="Win J."/>
            <person name="Wood J."/>
            <person name="Clifton S.W."/>
            <person name="Rogers J."/>
            <person name="Van den Ackerveken G."/>
            <person name="Jones J.D."/>
            <person name="McDowell J.M."/>
            <person name="Beynon J."/>
            <person name="Tyler B.M."/>
        </authorList>
    </citation>
    <scope>NUCLEOTIDE SEQUENCE [LARGE SCALE GENOMIC DNA]</scope>
    <source>
        <strain evidence="3">Emoy2</strain>
    </source>
</reference>
<dbReference type="HOGENOM" id="CLU_2189034_0_0_1"/>
<accession>M4BL16</accession>
<proteinExistence type="predicted"/>
<dbReference type="EMBL" id="JH598368">
    <property type="status" value="NOT_ANNOTATED_CDS"/>
    <property type="molecule type" value="Genomic_DNA"/>
</dbReference>
<evidence type="ECO:0000313" key="2">
    <source>
        <dbReference type="EnsemblProtists" id="HpaP807101"/>
    </source>
</evidence>
<name>M4BL16_HYAAE</name>
<evidence type="ECO:0000256" key="1">
    <source>
        <dbReference type="SAM" id="SignalP"/>
    </source>
</evidence>
<dbReference type="InParanoid" id="M4BL16"/>
<dbReference type="VEuPathDB" id="FungiDB:HpaG807101"/>
<sequence length="109" mass="12097">MSGWNILGCNAAAIFSAGACDAFSACNDIDFCYEVGFLFRLSFSACSNSDGKRFVPRWWVFGLPRRRSSAGSRIIEKVSSMMVSMLRTLLTLDKCHLDSKWSTDSGIFC</sequence>
<keyword evidence="3" id="KW-1185">Reference proteome</keyword>
<keyword evidence="1" id="KW-0732">Signal</keyword>
<evidence type="ECO:0008006" key="4">
    <source>
        <dbReference type="Google" id="ProtNLM"/>
    </source>
</evidence>
<organism evidence="2 3">
    <name type="scientific">Hyaloperonospora arabidopsidis (strain Emoy2)</name>
    <name type="common">Downy mildew agent</name>
    <name type="synonym">Peronospora arabidopsidis</name>
    <dbReference type="NCBI Taxonomy" id="559515"/>
    <lineage>
        <taxon>Eukaryota</taxon>
        <taxon>Sar</taxon>
        <taxon>Stramenopiles</taxon>
        <taxon>Oomycota</taxon>
        <taxon>Peronosporomycetes</taxon>
        <taxon>Peronosporales</taxon>
        <taxon>Peronosporaceae</taxon>
        <taxon>Hyaloperonospora</taxon>
    </lineage>
</organism>
<feature type="chain" id="PRO_5004048771" description="RxLR effector candidate protein" evidence="1">
    <location>
        <begin position="23"/>
        <end position="109"/>
    </location>
</feature>
<dbReference type="EnsemblProtists" id="HpaT807101">
    <property type="protein sequence ID" value="HpaP807101"/>
    <property type="gene ID" value="HpaG807101"/>
</dbReference>
<protein>
    <recommendedName>
        <fullName evidence="4">RxLR effector candidate protein</fullName>
    </recommendedName>
</protein>
<evidence type="ECO:0000313" key="3">
    <source>
        <dbReference type="Proteomes" id="UP000011713"/>
    </source>
</evidence>